<proteinExistence type="predicted"/>
<reference evidence="1 2" key="1">
    <citation type="journal article" date="2019" name="Sci. Rep.">
        <title>Orb-weaving spider Araneus ventricosus genome elucidates the spidroin gene catalogue.</title>
        <authorList>
            <person name="Kono N."/>
            <person name="Nakamura H."/>
            <person name="Ohtoshi R."/>
            <person name="Moran D.A.P."/>
            <person name="Shinohara A."/>
            <person name="Yoshida Y."/>
            <person name="Fujiwara M."/>
            <person name="Mori M."/>
            <person name="Tomita M."/>
            <person name="Arakawa K."/>
        </authorList>
    </citation>
    <scope>NUCLEOTIDE SEQUENCE [LARGE SCALE GENOMIC DNA]</scope>
</reference>
<dbReference type="EMBL" id="BGPR01003821">
    <property type="protein sequence ID" value="GBM92810.1"/>
    <property type="molecule type" value="Genomic_DNA"/>
</dbReference>
<organism evidence="1 2">
    <name type="scientific">Araneus ventricosus</name>
    <name type="common">Orbweaver spider</name>
    <name type="synonym">Epeira ventricosa</name>
    <dbReference type="NCBI Taxonomy" id="182803"/>
    <lineage>
        <taxon>Eukaryota</taxon>
        <taxon>Metazoa</taxon>
        <taxon>Ecdysozoa</taxon>
        <taxon>Arthropoda</taxon>
        <taxon>Chelicerata</taxon>
        <taxon>Arachnida</taxon>
        <taxon>Araneae</taxon>
        <taxon>Araneomorphae</taxon>
        <taxon>Entelegynae</taxon>
        <taxon>Araneoidea</taxon>
        <taxon>Araneidae</taxon>
        <taxon>Araneus</taxon>
    </lineage>
</organism>
<keyword evidence="2" id="KW-1185">Reference proteome</keyword>
<name>A0A4Y2JS12_ARAVE</name>
<gene>
    <name evidence="1" type="ORF">AVEN_182701_1</name>
</gene>
<dbReference type="Proteomes" id="UP000499080">
    <property type="component" value="Unassembled WGS sequence"/>
</dbReference>
<sequence>MSTNYTRSTILSYSFVGGNYKAMVRLRIDFAGPFQVQMFFLTVDSFSKLLEKQRLSSGSATIKAMREIFATHGISGHQLRNPIMIVSIPQKNVRTSFQKIECGMFLWRRFPDN</sequence>
<dbReference type="AlphaFoldDB" id="A0A4Y2JS12"/>
<evidence type="ECO:0000313" key="1">
    <source>
        <dbReference type="EMBL" id="GBM92810.1"/>
    </source>
</evidence>
<protein>
    <submittedName>
        <fullName evidence="1">Uncharacterized protein</fullName>
    </submittedName>
</protein>
<evidence type="ECO:0000313" key="2">
    <source>
        <dbReference type="Proteomes" id="UP000499080"/>
    </source>
</evidence>
<comment type="caution">
    <text evidence="1">The sequence shown here is derived from an EMBL/GenBank/DDBJ whole genome shotgun (WGS) entry which is preliminary data.</text>
</comment>
<accession>A0A4Y2JS12</accession>